<dbReference type="RefSeq" id="WP_127766048.1">
    <property type="nucleotide sequence ID" value="NZ_SADE01000002.1"/>
</dbReference>
<dbReference type="AlphaFoldDB" id="A0A3S2WS50"/>
<reference evidence="3" key="1">
    <citation type="submission" date="2019-01" db="EMBL/GenBank/DDBJ databases">
        <title>Gri0909 isolated from a small marine red alga.</title>
        <authorList>
            <person name="Kim J."/>
            <person name="Jeong S.E."/>
            <person name="Jeon C.O."/>
        </authorList>
    </citation>
    <scope>NUCLEOTIDE SEQUENCE [LARGE SCALE GENOMIC DNA]</scope>
    <source>
        <strain evidence="3">Gri0909</strain>
    </source>
</reference>
<evidence type="ECO:0000313" key="3">
    <source>
        <dbReference type="Proteomes" id="UP000287447"/>
    </source>
</evidence>
<accession>A0A3S2WS50</accession>
<dbReference type="Proteomes" id="UP000287447">
    <property type="component" value="Unassembled WGS sequence"/>
</dbReference>
<evidence type="ECO:0000259" key="1">
    <source>
        <dbReference type="Pfam" id="PF00117"/>
    </source>
</evidence>
<dbReference type="GO" id="GO:0005829">
    <property type="term" value="C:cytosol"/>
    <property type="evidence" value="ECO:0007669"/>
    <property type="project" value="TreeGrafter"/>
</dbReference>
<organism evidence="2 3">
    <name type="scientific">Hwanghaeella grinnelliae</name>
    <dbReference type="NCBI Taxonomy" id="2500179"/>
    <lineage>
        <taxon>Bacteria</taxon>
        <taxon>Pseudomonadati</taxon>
        <taxon>Pseudomonadota</taxon>
        <taxon>Alphaproteobacteria</taxon>
        <taxon>Rhodospirillales</taxon>
        <taxon>Rhodospirillaceae</taxon>
        <taxon>Hwanghaeella</taxon>
    </lineage>
</organism>
<sequence>MVDEASNASARKPSLLFVSMIGEPGRYDPAIFADIEGGDDEVFWFRSMLKKAGLLDRIAFTGVHVTRGEALPDAESFDAIIVGGSYHSVHDNRPWQGTLKAWLNGPRERQTPVFGICGGHQLMATMDGATVDTIPGGPMASTQSVSLTEAGRAHFLFDGLPDIPAFHFGNYECVKNPPAGYTVLAADHRMPAMALDHGGNWFSVQFHPEADDKAFAASWGDEEEGDYSDNYVPTPDAPKIFWNFLTGTGVLKK</sequence>
<dbReference type="CDD" id="cd01741">
    <property type="entry name" value="GATase1_1"/>
    <property type="match status" value="1"/>
</dbReference>
<evidence type="ECO:0000313" key="2">
    <source>
        <dbReference type="EMBL" id="RVU36572.1"/>
    </source>
</evidence>
<dbReference type="InterPro" id="IPR017926">
    <property type="entry name" value="GATASE"/>
</dbReference>
<dbReference type="OrthoDB" id="7365442at2"/>
<dbReference type="Gene3D" id="3.40.50.880">
    <property type="match status" value="1"/>
</dbReference>
<dbReference type="GO" id="GO:0016740">
    <property type="term" value="F:transferase activity"/>
    <property type="evidence" value="ECO:0007669"/>
    <property type="project" value="UniProtKB-KW"/>
</dbReference>
<dbReference type="InterPro" id="IPR029062">
    <property type="entry name" value="Class_I_gatase-like"/>
</dbReference>
<dbReference type="EMBL" id="SADE01000002">
    <property type="protein sequence ID" value="RVU36572.1"/>
    <property type="molecule type" value="Genomic_DNA"/>
</dbReference>
<dbReference type="SUPFAM" id="SSF52317">
    <property type="entry name" value="Class I glutamine amidotransferase-like"/>
    <property type="match status" value="1"/>
</dbReference>
<keyword evidence="2" id="KW-0315">Glutamine amidotransferase</keyword>
<dbReference type="PROSITE" id="PS51273">
    <property type="entry name" value="GATASE_TYPE_1"/>
    <property type="match status" value="1"/>
</dbReference>
<keyword evidence="2" id="KW-0808">Transferase</keyword>
<dbReference type="PANTHER" id="PTHR42695">
    <property type="entry name" value="GLUTAMINE AMIDOTRANSFERASE YLR126C-RELATED"/>
    <property type="match status" value="1"/>
</dbReference>
<name>A0A3S2WS50_9PROT</name>
<feature type="domain" description="Glutamine amidotransferase" evidence="1">
    <location>
        <begin position="74"/>
        <end position="214"/>
    </location>
</feature>
<dbReference type="Pfam" id="PF00117">
    <property type="entry name" value="GATase"/>
    <property type="match status" value="1"/>
</dbReference>
<dbReference type="PANTHER" id="PTHR42695:SF5">
    <property type="entry name" value="GLUTAMINE AMIDOTRANSFERASE YLR126C-RELATED"/>
    <property type="match status" value="1"/>
</dbReference>
<proteinExistence type="predicted"/>
<gene>
    <name evidence="2" type="ORF">EOI86_15415</name>
</gene>
<protein>
    <submittedName>
        <fullName evidence="2">Type 1 glutamine amidotransferase</fullName>
    </submittedName>
</protein>
<keyword evidence="3" id="KW-1185">Reference proteome</keyword>
<comment type="caution">
    <text evidence="2">The sequence shown here is derived from an EMBL/GenBank/DDBJ whole genome shotgun (WGS) entry which is preliminary data.</text>
</comment>
<dbReference type="InterPro" id="IPR044992">
    <property type="entry name" value="ChyE-like"/>
</dbReference>